<organism evidence="3 4">
    <name type="scientific">Streptomyces phaeolivaceus</name>
    <dbReference type="NCBI Taxonomy" id="2653200"/>
    <lineage>
        <taxon>Bacteria</taxon>
        <taxon>Bacillati</taxon>
        <taxon>Actinomycetota</taxon>
        <taxon>Actinomycetes</taxon>
        <taxon>Kitasatosporales</taxon>
        <taxon>Streptomycetaceae</taxon>
        <taxon>Streptomyces</taxon>
    </lineage>
</organism>
<dbReference type="InterPro" id="IPR051678">
    <property type="entry name" value="AGP_Transferase"/>
</dbReference>
<dbReference type="SUPFAM" id="SSF56112">
    <property type="entry name" value="Protein kinase-like (PK-like)"/>
    <property type="match status" value="1"/>
</dbReference>
<evidence type="ECO:0000313" key="3">
    <source>
        <dbReference type="EMBL" id="QFQ96857.1"/>
    </source>
</evidence>
<accession>A0A5P8K2J8</accession>
<evidence type="ECO:0000256" key="1">
    <source>
        <dbReference type="SAM" id="MobiDB-lite"/>
    </source>
</evidence>
<gene>
    <name evidence="3" type="ORF">F9278_12230</name>
</gene>
<proteinExistence type="predicted"/>
<dbReference type="RefSeq" id="WP_152168349.1">
    <property type="nucleotide sequence ID" value="NZ_CP045096.1"/>
</dbReference>
<feature type="compositionally biased region" description="Basic and acidic residues" evidence="1">
    <location>
        <begin position="45"/>
        <end position="55"/>
    </location>
</feature>
<dbReference type="AlphaFoldDB" id="A0A5P8K2J8"/>
<feature type="region of interest" description="Disordered" evidence="1">
    <location>
        <begin position="1"/>
        <end position="61"/>
    </location>
</feature>
<name>A0A5P8K2J8_9ACTN</name>
<dbReference type="KEGG" id="sphv:F9278_12230"/>
<dbReference type="GO" id="GO:0016740">
    <property type="term" value="F:transferase activity"/>
    <property type="evidence" value="ECO:0007669"/>
    <property type="project" value="UniProtKB-KW"/>
</dbReference>
<dbReference type="Proteomes" id="UP000327294">
    <property type="component" value="Chromosome"/>
</dbReference>
<keyword evidence="4" id="KW-1185">Reference proteome</keyword>
<dbReference type="Pfam" id="PF01636">
    <property type="entry name" value="APH"/>
    <property type="match status" value="1"/>
</dbReference>
<evidence type="ECO:0000259" key="2">
    <source>
        <dbReference type="Pfam" id="PF01636"/>
    </source>
</evidence>
<dbReference type="Gene3D" id="3.90.1200.10">
    <property type="match status" value="1"/>
</dbReference>
<dbReference type="PANTHER" id="PTHR21310">
    <property type="entry name" value="AMINOGLYCOSIDE PHOSPHOTRANSFERASE-RELATED-RELATED"/>
    <property type="match status" value="1"/>
</dbReference>
<sequence length="272" mass="29216">MRTGRLLGSGRTADVYELHDDEPESGAARPGPLPEGPEADTPHLPADRDASDTPPRDPAGGARAWVLRRYRDDWGDAVAEAEVMEYVRSHGYPVPRVRSATRAEMVLERLSGPTMLEAFASGLLGPDRAGAALAHLLRTLHALPPRGHASDRRVLHLDLHPENVIVTPYGPQVIDWSNAEEGPPGLDWGISAMILAQVAVDTADFRAAMAHATLVSLLAHQSDGPSALTEEGLVEARRRRAAQPTMSAREVELMGAAEELIRTLKGPGRAAT</sequence>
<dbReference type="InterPro" id="IPR011009">
    <property type="entry name" value="Kinase-like_dom_sf"/>
</dbReference>
<keyword evidence="3" id="KW-0808">Transferase</keyword>
<feature type="domain" description="Aminoglycoside phosphotransferase" evidence="2">
    <location>
        <begin position="128"/>
        <end position="212"/>
    </location>
</feature>
<dbReference type="EMBL" id="CP045096">
    <property type="protein sequence ID" value="QFQ96857.1"/>
    <property type="molecule type" value="Genomic_DNA"/>
</dbReference>
<protein>
    <submittedName>
        <fullName evidence="3">Phosphotransferase</fullName>
    </submittedName>
</protein>
<evidence type="ECO:0000313" key="4">
    <source>
        <dbReference type="Proteomes" id="UP000327294"/>
    </source>
</evidence>
<reference evidence="3 4" key="1">
    <citation type="submission" date="2019-10" db="EMBL/GenBank/DDBJ databases">
        <title>Streptomyces sp. strain GY16 isolated from leaves of Broussonetia papyrifera.</title>
        <authorList>
            <person name="Mo P."/>
        </authorList>
    </citation>
    <scope>NUCLEOTIDE SEQUENCE [LARGE SCALE GENOMIC DNA]</scope>
    <source>
        <strain evidence="3 4">GY16</strain>
    </source>
</reference>
<dbReference type="InterPro" id="IPR002575">
    <property type="entry name" value="Aminoglycoside_PTrfase"/>
</dbReference>
<dbReference type="PANTHER" id="PTHR21310:SF40">
    <property type="entry name" value="AMINOGLYCOSIDE PHOSPHOTRANSFERASE DOMAIN-CONTAINING PROTEIN-RELATED"/>
    <property type="match status" value="1"/>
</dbReference>